<dbReference type="AlphaFoldDB" id="A0A643C9D4"/>
<dbReference type="OrthoDB" id="9940031at2759"/>
<dbReference type="PANTHER" id="PTHR22574">
    <property type="match status" value="1"/>
</dbReference>
<dbReference type="GO" id="GO:0005634">
    <property type="term" value="C:nucleus"/>
    <property type="evidence" value="ECO:0007669"/>
    <property type="project" value="TreeGrafter"/>
</dbReference>
<accession>A0A643C9D4</accession>
<dbReference type="Proteomes" id="UP000437017">
    <property type="component" value="Unassembled WGS sequence"/>
</dbReference>
<feature type="region of interest" description="Disordered" evidence="1">
    <location>
        <begin position="1"/>
        <end position="25"/>
    </location>
</feature>
<feature type="non-terminal residue" evidence="2">
    <location>
        <position position="1"/>
    </location>
</feature>
<protein>
    <submittedName>
        <fullName evidence="2">Uncharacterized protein</fullName>
    </submittedName>
</protein>
<name>A0A643C9D4_BALPH</name>
<comment type="caution">
    <text evidence="2">The sequence shown here is derived from an EMBL/GenBank/DDBJ whole genome shotgun (WGS) entry which is preliminary data.</text>
</comment>
<feature type="compositionally biased region" description="Gly residues" evidence="1">
    <location>
        <begin position="61"/>
        <end position="70"/>
    </location>
</feature>
<proteinExistence type="predicted"/>
<feature type="region of interest" description="Disordered" evidence="1">
    <location>
        <begin position="51"/>
        <end position="74"/>
    </location>
</feature>
<evidence type="ECO:0000313" key="3">
    <source>
        <dbReference type="Proteomes" id="UP000437017"/>
    </source>
</evidence>
<evidence type="ECO:0000313" key="2">
    <source>
        <dbReference type="EMBL" id="KAB0396578.1"/>
    </source>
</evidence>
<gene>
    <name evidence="2" type="ORF">E2I00_005857</name>
</gene>
<evidence type="ECO:0000256" key="1">
    <source>
        <dbReference type="SAM" id="MobiDB-lite"/>
    </source>
</evidence>
<feature type="compositionally biased region" description="Basic residues" evidence="1">
    <location>
        <begin position="11"/>
        <end position="20"/>
    </location>
</feature>
<sequence length="229" mass="25014">PARYQGLTSRGGRRSIRTSGHRPLDDATIADVSSVTQLNPVRRVGRDVAMKRGHKHNSALGGAGEAGPGGAERPLVPACPTRQPGRLQRHLLSGEFDQLRDLPIFESNFVQVTRLGEVANKVTMGVAASSPALELPDLLLLAGPAKENGRLQLFGFKPWKPDWTHRPLNSGDSDSSNILLRSLKDQRSKCTLPRGRTDELLKLIKIGHLRTNNPVTSSFPIVTDSTWQK</sequence>
<dbReference type="PANTHER" id="PTHR22574:SF5">
    <property type="entry name" value="GOLGI-ASSOCIATED RAB2 INTERACTOR PROTEIN 5A"/>
    <property type="match status" value="1"/>
</dbReference>
<keyword evidence="3" id="KW-1185">Reference proteome</keyword>
<reference evidence="2 3" key="1">
    <citation type="journal article" date="2019" name="PLoS ONE">
        <title>Genomic analyses reveal an absence of contemporary introgressive admixture between fin whales and blue whales, despite known hybrids.</title>
        <authorList>
            <person name="Westbury M.V."/>
            <person name="Petersen B."/>
            <person name="Lorenzen E.D."/>
        </authorList>
    </citation>
    <scope>NUCLEOTIDE SEQUENCE [LARGE SCALE GENOMIC DNA]</scope>
    <source>
        <strain evidence="2">FinWhale-01</strain>
    </source>
</reference>
<dbReference type="EMBL" id="SGJD01002138">
    <property type="protein sequence ID" value="KAB0396578.1"/>
    <property type="molecule type" value="Genomic_DNA"/>
</dbReference>
<organism evidence="2 3">
    <name type="scientific">Balaenoptera physalus</name>
    <name type="common">Fin whale</name>
    <name type="synonym">Balaena physalus</name>
    <dbReference type="NCBI Taxonomy" id="9770"/>
    <lineage>
        <taxon>Eukaryota</taxon>
        <taxon>Metazoa</taxon>
        <taxon>Chordata</taxon>
        <taxon>Craniata</taxon>
        <taxon>Vertebrata</taxon>
        <taxon>Euteleostomi</taxon>
        <taxon>Mammalia</taxon>
        <taxon>Eutheria</taxon>
        <taxon>Laurasiatheria</taxon>
        <taxon>Artiodactyla</taxon>
        <taxon>Whippomorpha</taxon>
        <taxon>Cetacea</taxon>
        <taxon>Mysticeti</taxon>
        <taxon>Balaenopteridae</taxon>
        <taxon>Balaenoptera</taxon>
    </lineage>
</organism>